<feature type="transmembrane region" description="Helical" evidence="1">
    <location>
        <begin position="108"/>
        <end position="126"/>
    </location>
</feature>
<keyword evidence="1" id="KW-1133">Transmembrane helix</keyword>
<reference evidence="3" key="1">
    <citation type="journal article" date="2019" name="Int. J. Syst. Evol. Microbiol.">
        <title>The Global Catalogue of Microorganisms (GCM) 10K type strain sequencing project: providing services to taxonomists for standard genome sequencing and annotation.</title>
        <authorList>
            <consortium name="The Broad Institute Genomics Platform"/>
            <consortium name="The Broad Institute Genome Sequencing Center for Infectious Disease"/>
            <person name="Wu L."/>
            <person name="Ma J."/>
        </authorList>
    </citation>
    <scope>NUCLEOTIDE SEQUENCE [LARGE SCALE GENOMIC DNA]</scope>
    <source>
        <strain evidence="3">KCTC 13528</strain>
    </source>
</reference>
<dbReference type="EMBL" id="JBHUPG010000012">
    <property type="protein sequence ID" value="MFD2911688.1"/>
    <property type="molecule type" value="Genomic_DNA"/>
</dbReference>
<feature type="transmembrane region" description="Helical" evidence="1">
    <location>
        <begin position="37"/>
        <end position="56"/>
    </location>
</feature>
<comment type="caution">
    <text evidence="2">The sequence shown here is derived from an EMBL/GenBank/DDBJ whole genome shotgun (WGS) entry which is preliminary data.</text>
</comment>
<sequence length="230" mass="25283">MFEVIRVLHIIGGFTALAVFLVPLVTKKGGRVHRGSGWIFTAGMAAVSVSAFYMGVARLMDPFSDPSLSSFSIFLLFIAVLSSSTAWYGLRVLRHKKRRGRHQSPADLGFSLALLLSAAAVVIYGLSISDPLLTWFPLLGVALAVIQLKYWLSKSSERMHWWYEHIGGMLGCSISTVTAFTVFGAPRLLQVESVSLLLWFLPTILLTPVIVGFTVYYKKKFAPRPGTDAA</sequence>
<evidence type="ECO:0000256" key="1">
    <source>
        <dbReference type="SAM" id="Phobius"/>
    </source>
</evidence>
<protein>
    <submittedName>
        <fullName evidence="2">DUF2306 domain-containing protein</fullName>
    </submittedName>
</protein>
<feature type="transmembrane region" description="Helical" evidence="1">
    <location>
        <begin position="196"/>
        <end position="217"/>
    </location>
</feature>
<evidence type="ECO:0000313" key="2">
    <source>
        <dbReference type="EMBL" id="MFD2911688.1"/>
    </source>
</evidence>
<keyword evidence="3" id="KW-1185">Reference proteome</keyword>
<feature type="transmembrane region" description="Helical" evidence="1">
    <location>
        <begin position="6"/>
        <end position="25"/>
    </location>
</feature>
<keyword evidence="1" id="KW-0472">Membrane</keyword>
<keyword evidence="1" id="KW-0812">Transmembrane</keyword>
<proteinExistence type="predicted"/>
<feature type="transmembrane region" description="Helical" evidence="1">
    <location>
        <begin position="132"/>
        <end position="152"/>
    </location>
</feature>
<dbReference type="Proteomes" id="UP001597561">
    <property type="component" value="Unassembled WGS sequence"/>
</dbReference>
<feature type="transmembrane region" description="Helical" evidence="1">
    <location>
        <begin position="161"/>
        <end position="184"/>
    </location>
</feature>
<evidence type="ECO:0000313" key="3">
    <source>
        <dbReference type="Proteomes" id="UP001597561"/>
    </source>
</evidence>
<name>A0ABW5ZHW8_9BACL</name>
<organism evidence="2 3">
    <name type="scientific">Jeotgalibacillus terrae</name>
    <dbReference type="NCBI Taxonomy" id="587735"/>
    <lineage>
        <taxon>Bacteria</taxon>
        <taxon>Bacillati</taxon>
        <taxon>Bacillota</taxon>
        <taxon>Bacilli</taxon>
        <taxon>Bacillales</taxon>
        <taxon>Caryophanaceae</taxon>
        <taxon>Jeotgalibacillus</taxon>
    </lineage>
</organism>
<gene>
    <name evidence="2" type="ORF">ACFS5P_07350</name>
</gene>
<accession>A0ABW5ZHW8</accession>
<feature type="transmembrane region" description="Helical" evidence="1">
    <location>
        <begin position="68"/>
        <end position="88"/>
    </location>
</feature>
<dbReference type="RefSeq" id="WP_204729451.1">
    <property type="nucleotide sequence ID" value="NZ_JAFBDK010000008.1"/>
</dbReference>